<gene>
    <name evidence="2" type="ORF">IAD22_05640</name>
</gene>
<keyword evidence="1" id="KW-0472">Membrane</keyword>
<dbReference type="EMBL" id="DVNG01000085">
    <property type="protein sequence ID" value="HIU50477.1"/>
    <property type="molecule type" value="Genomic_DNA"/>
</dbReference>
<proteinExistence type="predicted"/>
<accession>A0A9D1LYW5</accession>
<evidence type="ECO:0000256" key="1">
    <source>
        <dbReference type="SAM" id="Phobius"/>
    </source>
</evidence>
<name>A0A9D1LYW5_9FIRM</name>
<keyword evidence="1" id="KW-0812">Transmembrane</keyword>
<feature type="transmembrane region" description="Helical" evidence="1">
    <location>
        <begin position="37"/>
        <end position="58"/>
    </location>
</feature>
<dbReference type="AlphaFoldDB" id="A0A9D1LYW5"/>
<feature type="transmembrane region" description="Helical" evidence="1">
    <location>
        <begin position="116"/>
        <end position="138"/>
    </location>
</feature>
<reference evidence="2" key="2">
    <citation type="journal article" date="2021" name="PeerJ">
        <title>Extensive microbial diversity within the chicken gut microbiome revealed by metagenomics and culture.</title>
        <authorList>
            <person name="Gilroy R."/>
            <person name="Ravi A."/>
            <person name="Getino M."/>
            <person name="Pursley I."/>
            <person name="Horton D.L."/>
            <person name="Alikhan N.F."/>
            <person name="Baker D."/>
            <person name="Gharbi K."/>
            <person name="Hall N."/>
            <person name="Watson M."/>
            <person name="Adriaenssens E.M."/>
            <person name="Foster-Nyarko E."/>
            <person name="Jarju S."/>
            <person name="Secka A."/>
            <person name="Antonio M."/>
            <person name="Oren A."/>
            <person name="Chaudhuri R.R."/>
            <person name="La Ragione R."/>
            <person name="Hildebrand F."/>
            <person name="Pallen M.J."/>
        </authorList>
    </citation>
    <scope>NUCLEOTIDE SEQUENCE</scope>
    <source>
        <strain evidence="2">ChiGjej1B1-1684</strain>
    </source>
</reference>
<evidence type="ECO:0000313" key="3">
    <source>
        <dbReference type="Proteomes" id="UP000824118"/>
    </source>
</evidence>
<protein>
    <submittedName>
        <fullName evidence="2">ABC-2 transporter permease</fullName>
    </submittedName>
</protein>
<dbReference type="Proteomes" id="UP000824118">
    <property type="component" value="Unassembled WGS sequence"/>
</dbReference>
<feature type="transmembrane region" description="Helical" evidence="1">
    <location>
        <begin position="189"/>
        <end position="209"/>
    </location>
</feature>
<sequence length="219" mass="24287">MKGLIIKDIRIIFSNKNVFLFIPILVSMAAFSKTRLAVYLFAYVAVMVISLLTTTISFDDMENGTSFLMTMPVSRKEYVKSKYLLGVVSLILGVVVSIAVVTAVTFLKGDTLDVNGLMLIVCLLWLVMIVLMSVLIPVQLKFGSINGKAVLMCIIIGSMLVLAAMILVLRNYSEETLNFFVNEIMKNMVLMTAAGIFGTVIILAISYMMSVRIMKKREL</sequence>
<comment type="caution">
    <text evidence="2">The sequence shown here is derived from an EMBL/GenBank/DDBJ whole genome shotgun (WGS) entry which is preliminary data.</text>
</comment>
<dbReference type="PANTHER" id="PTHR41309:SF2">
    <property type="entry name" value="MEMBRANE PROTEIN"/>
    <property type="match status" value="1"/>
</dbReference>
<dbReference type="Pfam" id="PF13346">
    <property type="entry name" value="ABC2_membrane_5"/>
    <property type="match status" value="1"/>
</dbReference>
<keyword evidence="1" id="KW-1133">Transmembrane helix</keyword>
<feature type="transmembrane region" description="Helical" evidence="1">
    <location>
        <begin position="12"/>
        <end position="31"/>
    </location>
</feature>
<reference evidence="2" key="1">
    <citation type="submission" date="2020-10" db="EMBL/GenBank/DDBJ databases">
        <authorList>
            <person name="Gilroy R."/>
        </authorList>
    </citation>
    <scope>NUCLEOTIDE SEQUENCE</scope>
    <source>
        <strain evidence="2">ChiGjej1B1-1684</strain>
    </source>
</reference>
<evidence type="ECO:0000313" key="2">
    <source>
        <dbReference type="EMBL" id="HIU50477.1"/>
    </source>
</evidence>
<dbReference type="PANTHER" id="PTHR41309">
    <property type="entry name" value="MEMBRANE PROTEIN-RELATED"/>
    <property type="match status" value="1"/>
</dbReference>
<feature type="transmembrane region" description="Helical" evidence="1">
    <location>
        <begin position="83"/>
        <end position="104"/>
    </location>
</feature>
<organism evidence="2 3">
    <name type="scientific">Candidatus Limousia pullorum</name>
    <dbReference type="NCBI Taxonomy" id="2840860"/>
    <lineage>
        <taxon>Bacteria</taxon>
        <taxon>Bacillati</taxon>
        <taxon>Bacillota</taxon>
        <taxon>Clostridia</taxon>
        <taxon>Eubacteriales</taxon>
        <taxon>Oscillospiraceae</taxon>
        <taxon>Oscillospiraceae incertae sedis</taxon>
        <taxon>Candidatus Limousia</taxon>
    </lineage>
</organism>
<feature type="transmembrane region" description="Helical" evidence="1">
    <location>
        <begin position="150"/>
        <end position="169"/>
    </location>
</feature>
<dbReference type="InterPro" id="IPR025699">
    <property type="entry name" value="ABC2_memb-like"/>
</dbReference>